<accession>A0A2A9CZQ5</accession>
<sequence length="129" mass="13729">MGRWPNAQQIVLEWLRSRGVLPTAGLLTEEPANGDPPLPRVVIEVPAQSSDGLNREVDIELTAVASSLDALRSLTSDLTSAMWALAGSGTAAGYVDEVREEFGFGDEPSPNRGVRRAIATFSVVVRPSA</sequence>
<protein>
    <submittedName>
        <fullName evidence="1">Uncharacterized protein</fullName>
    </submittedName>
</protein>
<dbReference type="EMBL" id="PDJD01000001">
    <property type="protein sequence ID" value="PFG19873.1"/>
    <property type="molecule type" value="Genomic_DNA"/>
</dbReference>
<evidence type="ECO:0000313" key="1">
    <source>
        <dbReference type="EMBL" id="PFG19873.1"/>
    </source>
</evidence>
<dbReference type="Proteomes" id="UP000224915">
    <property type="component" value="Unassembled WGS sequence"/>
</dbReference>
<gene>
    <name evidence="1" type="ORF">ATL40_1449</name>
</gene>
<evidence type="ECO:0000313" key="2">
    <source>
        <dbReference type="Proteomes" id="UP000224915"/>
    </source>
</evidence>
<proteinExistence type="predicted"/>
<keyword evidence="2" id="KW-1185">Reference proteome</keyword>
<organism evidence="1 2">
    <name type="scientific">Serinibacter salmoneus</name>
    <dbReference type="NCBI Taxonomy" id="556530"/>
    <lineage>
        <taxon>Bacteria</taxon>
        <taxon>Bacillati</taxon>
        <taxon>Actinomycetota</taxon>
        <taxon>Actinomycetes</taxon>
        <taxon>Micrococcales</taxon>
        <taxon>Beutenbergiaceae</taxon>
        <taxon>Serinibacter</taxon>
    </lineage>
</organism>
<dbReference type="AlphaFoldDB" id="A0A2A9CZQ5"/>
<dbReference type="RefSeq" id="WP_143556893.1">
    <property type="nucleotide sequence ID" value="NZ_PDJD01000001.1"/>
</dbReference>
<reference evidence="1 2" key="1">
    <citation type="submission" date="2017-10" db="EMBL/GenBank/DDBJ databases">
        <title>Sequencing the genomes of 1000 actinobacteria strains.</title>
        <authorList>
            <person name="Klenk H.-P."/>
        </authorList>
    </citation>
    <scope>NUCLEOTIDE SEQUENCE [LARGE SCALE GENOMIC DNA]</scope>
    <source>
        <strain evidence="1 2">DSM 21801</strain>
    </source>
</reference>
<name>A0A2A9CZQ5_9MICO</name>
<comment type="caution">
    <text evidence="1">The sequence shown here is derived from an EMBL/GenBank/DDBJ whole genome shotgun (WGS) entry which is preliminary data.</text>
</comment>